<evidence type="ECO:0000256" key="3">
    <source>
        <dbReference type="ARBA" id="ARBA00022448"/>
    </source>
</evidence>
<evidence type="ECO:0000256" key="2">
    <source>
        <dbReference type="ARBA" id="ARBA00009450"/>
    </source>
</evidence>
<evidence type="ECO:0000256" key="6">
    <source>
        <dbReference type="ARBA" id="ARBA00022692"/>
    </source>
</evidence>
<keyword evidence="8" id="KW-0625">Polysaccharide transport</keyword>
<evidence type="ECO:0000313" key="19">
    <source>
        <dbReference type="EMBL" id="KEZ15302.1"/>
    </source>
</evidence>
<dbReference type="InterPro" id="IPR003715">
    <property type="entry name" value="Poly_export_N"/>
</dbReference>
<dbReference type="GO" id="GO:0046930">
    <property type="term" value="C:pore complex"/>
    <property type="evidence" value="ECO:0007669"/>
    <property type="project" value="UniProtKB-KW"/>
</dbReference>
<evidence type="ECO:0000256" key="14">
    <source>
        <dbReference type="ARBA" id="ARBA00023288"/>
    </source>
</evidence>
<dbReference type="InterPro" id="IPR049712">
    <property type="entry name" value="Poly_export"/>
</dbReference>
<evidence type="ECO:0000256" key="10">
    <source>
        <dbReference type="ARBA" id="ARBA00023114"/>
    </source>
</evidence>
<dbReference type="GO" id="GO:0009279">
    <property type="term" value="C:cell outer membrane"/>
    <property type="evidence" value="ECO:0007669"/>
    <property type="project" value="UniProtKB-SubCell"/>
</dbReference>
<dbReference type="GO" id="GO:0015159">
    <property type="term" value="F:polysaccharide transmembrane transporter activity"/>
    <property type="evidence" value="ECO:0007669"/>
    <property type="project" value="InterPro"/>
</dbReference>
<evidence type="ECO:0000259" key="18">
    <source>
        <dbReference type="Pfam" id="PF22461"/>
    </source>
</evidence>
<accession>A0A084EBG0</accession>
<evidence type="ECO:0000259" key="16">
    <source>
        <dbReference type="Pfam" id="PF02563"/>
    </source>
</evidence>
<evidence type="ECO:0000256" key="11">
    <source>
        <dbReference type="ARBA" id="ARBA00023136"/>
    </source>
</evidence>
<evidence type="ECO:0000256" key="9">
    <source>
        <dbReference type="ARBA" id="ARBA00023065"/>
    </source>
</evidence>
<feature type="domain" description="Soluble ligand binding" evidence="17">
    <location>
        <begin position="205"/>
        <end position="251"/>
    </location>
</feature>
<feature type="signal peptide" evidence="15">
    <location>
        <begin position="1"/>
        <end position="24"/>
    </location>
</feature>
<evidence type="ECO:0000256" key="4">
    <source>
        <dbReference type="ARBA" id="ARBA00022452"/>
    </source>
</evidence>
<dbReference type="Pfam" id="PF22461">
    <property type="entry name" value="SLBB_2"/>
    <property type="match status" value="1"/>
</dbReference>
<keyword evidence="6" id="KW-0812">Transmembrane</keyword>
<dbReference type="Gene3D" id="3.10.560.10">
    <property type="entry name" value="Outer membrane lipoprotein wza domain like"/>
    <property type="match status" value="2"/>
</dbReference>
<evidence type="ECO:0000313" key="20">
    <source>
        <dbReference type="Proteomes" id="UP000028534"/>
    </source>
</evidence>
<feature type="domain" description="SLBB" evidence="18">
    <location>
        <begin position="125"/>
        <end position="199"/>
    </location>
</feature>
<proteinExistence type="inferred from homology"/>
<evidence type="ECO:0000256" key="13">
    <source>
        <dbReference type="ARBA" id="ARBA00023237"/>
    </source>
</evidence>
<protein>
    <submittedName>
        <fullName evidence="19">Putative Capsular polysaccharide export protein</fullName>
    </submittedName>
</protein>
<keyword evidence="5" id="KW-0762">Sugar transport</keyword>
<keyword evidence="7 15" id="KW-0732">Signal</keyword>
<dbReference type="GO" id="GO:0015288">
    <property type="term" value="F:porin activity"/>
    <property type="evidence" value="ECO:0007669"/>
    <property type="project" value="UniProtKB-KW"/>
</dbReference>
<comment type="caution">
    <text evidence="19">The sequence shown here is derived from an EMBL/GenBank/DDBJ whole genome shotgun (WGS) entry which is preliminary data.</text>
</comment>
<organism evidence="19 20">
    <name type="scientific">Sphingobium yanoikuyae</name>
    <name type="common">Sphingomonas yanoikuyae</name>
    <dbReference type="NCBI Taxonomy" id="13690"/>
    <lineage>
        <taxon>Bacteria</taxon>
        <taxon>Pseudomonadati</taxon>
        <taxon>Pseudomonadota</taxon>
        <taxon>Alphaproteobacteria</taxon>
        <taxon>Sphingomonadales</taxon>
        <taxon>Sphingomonadaceae</taxon>
        <taxon>Sphingobium</taxon>
    </lineage>
</organism>
<keyword evidence="9" id="KW-0406">Ion transport</keyword>
<dbReference type="InterPro" id="IPR054765">
    <property type="entry name" value="SLBB_dom"/>
</dbReference>
<dbReference type="Pfam" id="PF10531">
    <property type="entry name" value="SLBB"/>
    <property type="match status" value="1"/>
</dbReference>
<keyword evidence="4" id="KW-1134">Transmembrane beta strand</keyword>
<gene>
    <name evidence="19" type="ORF">CP98_04538</name>
</gene>
<dbReference type="GO" id="GO:0006811">
    <property type="term" value="P:monoatomic ion transport"/>
    <property type="evidence" value="ECO:0007669"/>
    <property type="project" value="UniProtKB-KW"/>
</dbReference>
<evidence type="ECO:0000256" key="1">
    <source>
        <dbReference type="ARBA" id="ARBA00004571"/>
    </source>
</evidence>
<keyword evidence="14" id="KW-0449">Lipoprotein</keyword>
<dbReference type="eggNOG" id="COG1596">
    <property type="taxonomic scope" value="Bacteria"/>
</dbReference>
<evidence type="ECO:0000256" key="7">
    <source>
        <dbReference type="ARBA" id="ARBA00022729"/>
    </source>
</evidence>
<evidence type="ECO:0000256" key="8">
    <source>
        <dbReference type="ARBA" id="ARBA00023047"/>
    </source>
</evidence>
<keyword evidence="13" id="KW-0998">Cell outer membrane</keyword>
<dbReference type="RefSeq" id="WP_080727334.1">
    <property type="nucleotide sequence ID" value="NZ_JGVR01000042.1"/>
</dbReference>
<dbReference type="PANTHER" id="PTHR33619">
    <property type="entry name" value="POLYSACCHARIDE EXPORT PROTEIN GFCE-RELATED"/>
    <property type="match status" value="1"/>
</dbReference>
<comment type="subcellular location">
    <subcellularLocation>
        <location evidence="1">Cell outer membrane</location>
        <topology evidence="1">Multi-pass membrane protein</topology>
    </subcellularLocation>
</comment>
<keyword evidence="12" id="KW-0564">Palmitate</keyword>
<dbReference type="Proteomes" id="UP000028534">
    <property type="component" value="Unassembled WGS sequence"/>
</dbReference>
<evidence type="ECO:0000259" key="17">
    <source>
        <dbReference type="Pfam" id="PF10531"/>
    </source>
</evidence>
<dbReference type="InterPro" id="IPR019554">
    <property type="entry name" value="Soluble_ligand-bd"/>
</dbReference>
<dbReference type="Gene3D" id="3.30.1950.10">
    <property type="entry name" value="wza like domain"/>
    <property type="match status" value="1"/>
</dbReference>
<evidence type="ECO:0000256" key="12">
    <source>
        <dbReference type="ARBA" id="ARBA00023139"/>
    </source>
</evidence>
<comment type="similarity">
    <text evidence="2">Belongs to the BexD/CtrA/VexA family.</text>
</comment>
<keyword evidence="3" id="KW-0813">Transport</keyword>
<dbReference type="EMBL" id="JGVR01000042">
    <property type="protein sequence ID" value="KEZ15302.1"/>
    <property type="molecule type" value="Genomic_DNA"/>
</dbReference>
<evidence type="ECO:0000256" key="5">
    <source>
        <dbReference type="ARBA" id="ARBA00022597"/>
    </source>
</evidence>
<keyword evidence="10" id="KW-0626">Porin</keyword>
<name>A0A084EBG0_SPHYA</name>
<dbReference type="PANTHER" id="PTHR33619:SF3">
    <property type="entry name" value="POLYSACCHARIDE EXPORT PROTEIN GFCE-RELATED"/>
    <property type="match status" value="1"/>
</dbReference>
<feature type="chain" id="PRO_5001774217" evidence="15">
    <location>
        <begin position="25"/>
        <end position="275"/>
    </location>
</feature>
<evidence type="ECO:0000256" key="15">
    <source>
        <dbReference type="SAM" id="SignalP"/>
    </source>
</evidence>
<dbReference type="PATRIC" id="fig|13690.10.peg.4673"/>
<keyword evidence="11" id="KW-0472">Membrane</keyword>
<reference evidence="19 20" key="1">
    <citation type="submission" date="2014-03" db="EMBL/GenBank/DDBJ databases">
        <title>Genome sequence of Sphingobium yanoikuyae B1.</title>
        <authorList>
            <person name="Gan H.M."/>
            <person name="Gan H.Y."/>
            <person name="Savka M.A."/>
        </authorList>
    </citation>
    <scope>NUCLEOTIDE SEQUENCE [LARGE SCALE GENOMIC DNA]</scope>
    <source>
        <strain evidence="19 20">B1</strain>
    </source>
</reference>
<sequence>MFRHILISAMILLTTLAGVKLATAQTPPPPGSAAPAPLQAAQRESYVLGLGDVVEVSVIGRADYQARVQIQDDGTILLPYINSIAAANRSVLALRDQIRQALIRGQYFADPAVNVSVVSFASRYVTVLGQVNTPGIIPIDRAYRVSEIIARAGGLANSAIDAITLTRADGTQSELSLSAIATAGPASDPLVNDQDKIFVAPPKTFHIYGQVNAPGSYPISHNMTIQMALARSGGLTALGSEKQIKLTRGDQEIKKPKLSEQIRPDDVLVVGERFF</sequence>
<dbReference type="AlphaFoldDB" id="A0A084EBG0"/>
<dbReference type="Pfam" id="PF02563">
    <property type="entry name" value="Poly_export"/>
    <property type="match status" value="1"/>
</dbReference>
<feature type="domain" description="Polysaccharide export protein N-terminal" evidence="16">
    <location>
        <begin position="41"/>
        <end position="117"/>
    </location>
</feature>